<keyword evidence="3" id="KW-0645">Protease</keyword>
<evidence type="ECO:0000256" key="2">
    <source>
        <dbReference type="ARBA" id="ARBA00022475"/>
    </source>
</evidence>
<feature type="transmembrane region" description="Helical" evidence="8">
    <location>
        <begin position="99"/>
        <end position="119"/>
    </location>
</feature>
<evidence type="ECO:0000256" key="5">
    <source>
        <dbReference type="ARBA" id="ARBA00022801"/>
    </source>
</evidence>
<keyword evidence="4 8" id="KW-0812">Transmembrane</keyword>
<dbReference type="GO" id="GO:0008233">
    <property type="term" value="F:peptidase activity"/>
    <property type="evidence" value="ECO:0007669"/>
    <property type="project" value="UniProtKB-KW"/>
</dbReference>
<dbReference type="NCBIfam" id="TIGR02602">
    <property type="entry name" value="8TM_EpsH"/>
    <property type="match status" value="1"/>
</dbReference>
<evidence type="ECO:0000256" key="1">
    <source>
        <dbReference type="ARBA" id="ARBA00004651"/>
    </source>
</evidence>
<dbReference type="GO" id="GO:0006508">
    <property type="term" value="P:proteolysis"/>
    <property type="evidence" value="ECO:0007669"/>
    <property type="project" value="UniProtKB-KW"/>
</dbReference>
<keyword evidence="7 8" id="KW-0472">Membrane</keyword>
<protein>
    <recommendedName>
        <fullName evidence="10">Eight transmembrane protein EpsH</fullName>
    </recommendedName>
</protein>
<name>A0A3B0SJC9_9ZZZZ</name>
<keyword evidence="6 8" id="KW-1133">Transmembrane helix</keyword>
<dbReference type="EMBL" id="UOEF01000197">
    <property type="protein sequence ID" value="VAV95015.1"/>
    <property type="molecule type" value="Genomic_DNA"/>
</dbReference>
<evidence type="ECO:0000256" key="7">
    <source>
        <dbReference type="ARBA" id="ARBA00023136"/>
    </source>
</evidence>
<feature type="transmembrane region" description="Helical" evidence="8">
    <location>
        <begin position="126"/>
        <end position="145"/>
    </location>
</feature>
<gene>
    <name evidence="9" type="ORF">MNBD_ALPHA04-830</name>
</gene>
<dbReference type="NCBIfam" id="TIGR04178">
    <property type="entry name" value="exo_archaeo"/>
    <property type="match status" value="1"/>
</dbReference>
<dbReference type="AlphaFoldDB" id="A0A3B0SJC9"/>
<dbReference type="Pfam" id="PF09721">
    <property type="entry name" value="Exosortase_EpsH"/>
    <property type="match status" value="1"/>
</dbReference>
<sequence length="291" mass="31931">MATALPRPLSWNHWLSRYWPVAAGFLLLAIPTFLRLGQQTWSTDAGAHAPIVLATGIWLLFQIGSGRLKKDQTEANGLFLGVGLVGALAIYIFGRAYDFISLEAAGLYLVFLATAYRFLGAKSLIANFFPFLYLGFLIPPPGWVIDKITAPLQTFISWVITSGLQAMDFPIVRQGVTLYIAQYQLLVEQACSGMNSIIGLTAISLFYIYIMHRASWKYAAFLGLLIIPVAVLANLIRVLVLVLLTYYYGDAVAQGFLHSTAGILLFAVALMLIFGIDMLVQAVIKRKGAST</sequence>
<evidence type="ECO:0000256" key="6">
    <source>
        <dbReference type="ARBA" id="ARBA00022989"/>
    </source>
</evidence>
<evidence type="ECO:0000256" key="8">
    <source>
        <dbReference type="SAM" id="Phobius"/>
    </source>
</evidence>
<accession>A0A3B0SJC9</accession>
<organism evidence="9">
    <name type="scientific">hydrothermal vent metagenome</name>
    <dbReference type="NCBI Taxonomy" id="652676"/>
    <lineage>
        <taxon>unclassified sequences</taxon>
        <taxon>metagenomes</taxon>
        <taxon>ecological metagenomes</taxon>
    </lineage>
</organism>
<evidence type="ECO:0000313" key="9">
    <source>
        <dbReference type="EMBL" id="VAV95015.1"/>
    </source>
</evidence>
<feature type="transmembrane region" description="Helical" evidence="8">
    <location>
        <begin position="75"/>
        <end position="93"/>
    </location>
</feature>
<comment type="subcellular location">
    <subcellularLocation>
        <location evidence="1">Cell membrane</location>
        <topology evidence="1">Multi-pass membrane protein</topology>
    </subcellularLocation>
</comment>
<evidence type="ECO:0000256" key="4">
    <source>
        <dbReference type="ARBA" id="ARBA00022692"/>
    </source>
</evidence>
<keyword evidence="5" id="KW-0378">Hydrolase</keyword>
<feature type="transmembrane region" description="Helical" evidence="8">
    <location>
        <begin position="222"/>
        <end position="249"/>
    </location>
</feature>
<dbReference type="InterPro" id="IPR019127">
    <property type="entry name" value="Exosortase"/>
</dbReference>
<feature type="transmembrane region" description="Helical" evidence="8">
    <location>
        <begin position="15"/>
        <end position="34"/>
    </location>
</feature>
<evidence type="ECO:0000256" key="3">
    <source>
        <dbReference type="ARBA" id="ARBA00022670"/>
    </source>
</evidence>
<feature type="transmembrane region" description="Helical" evidence="8">
    <location>
        <begin position="193"/>
        <end position="210"/>
    </location>
</feature>
<evidence type="ECO:0008006" key="10">
    <source>
        <dbReference type="Google" id="ProtNLM"/>
    </source>
</evidence>
<feature type="transmembrane region" description="Helical" evidence="8">
    <location>
        <begin position="261"/>
        <end position="284"/>
    </location>
</feature>
<proteinExistence type="predicted"/>
<keyword evidence="2" id="KW-1003">Cell membrane</keyword>
<dbReference type="NCBIfam" id="NF035943">
    <property type="entry name" value="exosort_XrtV"/>
    <property type="match status" value="1"/>
</dbReference>
<dbReference type="GO" id="GO:0005886">
    <property type="term" value="C:plasma membrane"/>
    <property type="evidence" value="ECO:0007669"/>
    <property type="project" value="UniProtKB-SubCell"/>
</dbReference>
<dbReference type="InterPro" id="IPR013426">
    <property type="entry name" value="EpsH-like"/>
</dbReference>
<reference evidence="9" key="1">
    <citation type="submission" date="2018-06" db="EMBL/GenBank/DDBJ databases">
        <authorList>
            <person name="Zhirakovskaya E."/>
        </authorList>
    </citation>
    <scope>NUCLEOTIDE SEQUENCE</scope>
</reference>
<dbReference type="InterPro" id="IPR026392">
    <property type="entry name" value="Exo/Archaeosortase_dom"/>
</dbReference>
<feature type="transmembrane region" description="Helical" evidence="8">
    <location>
        <begin position="46"/>
        <end position="63"/>
    </location>
</feature>